<dbReference type="RefSeq" id="WP_124280161.1">
    <property type="nucleotide sequence ID" value="NZ_BMWJ01000017.1"/>
</dbReference>
<dbReference type="InterPro" id="IPR050267">
    <property type="entry name" value="Anti-sigma-factor_SerPK"/>
</dbReference>
<dbReference type="CDD" id="cd16936">
    <property type="entry name" value="HATPase_RsbW-like"/>
    <property type="match status" value="1"/>
</dbReference>
<feature type="region of interest" description="Disordered" evidence="2">
    <location>
        <begin position="1"/>
        <end position="25"/>
    </location>
</feature>
<dbReference type="InterPro" id="IPR003594">
    <property type="entry name" value="HATPase_dom"/>
</dbReference>
<feature type="domain" description="Histidine kinase/HSP90-like ATPase" evidence="3">
    <location>
        <begin position="46"/>
        <end position="166"/>
    </location>
</feature>
<evidence type="ECO:0000259" key="3">
    <source>
        <dbReference type="Pfam" id="PF13581"/>
    </source>
</evidence>
<accession>A0ABS4VIM6</accession>
<reference evidence="4 5" key="1">
    <citation type="submission" date="2021-03" db="EMBL/GenBank/DDBJ databases">
        <title>Sequencing the genomes of 1000 actinobacteria strains.</title>
        <authorList>
            <person name="Klenk H.-P."/>
        </authorList>
    </citation>
    <scope>NUCLEOTIDE SEQUENCE [LARGE SCALE GENOMIC DNA]</scope>
    <source>
        <strain evidence="4 5">DSM 40843</strain>
    </source>
</reference>
<dbReference type="Pfam" id="PF13581">
    <property type="entry name" value="HATPase_c_2"/>
    <property type="match status" value="1"/>
</dbReference>
<protein>
    <submittedName>
        <fullName evidence="4">Anti-sigma regulatory factor (Ser/Thr protein kinase)</fullName>
    </submittedName>
</protein>
<evidence type="ECO:0000256" key="2">
    <source>
        <dbReference type="SAM" id="MobiDB-lite"/>
    </source>
</evidence>
<dbReference type="Gene3D" id="3.30.565.10">
    <property type="entry name" value="Histidine kinase-like ATPase, C-terminal domain"/>
    <property type="match status" value="1"/>
</dbReference>
<comment type="caution">
    <text evidence="4">The sequence shown here is derived from an EMBL/GenBank/DDBJ whole genome shotgun (WGS) entry which is preliminary data.</text>
</comment>
<keyword evidence="5" id="KW-1185">Reference proteome</keyword>
<evidence type="ECO:0000313" key="5">
    <source>
        <dbReference type="Proteomes" id="UP001519311"/>
    </source>
</evidence>
<dbReference type="GeneID" id="97346807"/>
<dbReference type="PANTHER" id="PTHR35526:SF3">
    <property type="entry name" value="ANTI-SIGMA-F FACTOR RSBW"/>
    <property type="match status" value="1"/>
</dbReference>
<dbReference type="EMBL" id="JAGINS010000002">
    <property type="protein sequence ID" value="MBP2363766.1"/>
    <property type="molecule type" value="Genomic_DNA"/>
</dbReference>
<proteinExistence type="predicted"/>
<dbReference type="InterPro" id="IPR036890">
    <property type="entry name" value="HATPase_C_sf"/>
</dbReference>
<name>A0ABS4VIM6_9ACTN</name>
<dbReference type="SUPFAM" id="SSF55874">
    <property type="entry name" value="ATPase domain of HSP90 chaperone/DNA topoisomerase II/histidine kinase"/>
    <property type="match status" value="1"/>
</dbReference>
<keyword evidence="1" id="KW-0808">Transferase</keyword>
<dbReference type="Proteomes" id="UP001519311">
    <property type="component" value="Unassembled WGS sequence"/>
</dbReference>
<keyword evidence="1" id="KW-0418">Kinase</keyword>
<keyword evidence="1" id="KW-0723">Serine/threonine-protein kinase</keyword>
<organism evidence="4 5">
    <name type="scientific">Streptomyces clavifer</name>
    <dbReference type="NCBI Taxonomy" id="68188"/>
    <lineage>
        <taxon>Bacteria</taxon>
        <taxon>Bacillati</taxon>
        <taxon>Actinomycetota</taxon>
        <taxon>Actinomycetes</taxon>
        <taxon>Kitasatosporales</taxon>
        <taxon>Streptomycetaceae</taxon>
        <taxon>Streptomyces</taxon>
    </lineage>
</organism>
<feature type="compositionally biased region" description="Low complexity" evidence="2">
    <location>
        <begin position="8"/>
        <end position="19"/>
    </location>
</feature>
<gene>
    <name evidence="4" type="ORF">JOF59_006258</name>
</gene>
<dbReference type="PANTHER" id="PTHR35526">
    <property type="entry name" value="ANTI-SIGMA-F FACTOR RSBW-RELATED"/>
    <property type="match status" value="1"/>
</dbReference>
<evidence type="ECO:0000313" key="4">
    <source>
        <dbReference type="EMBL" id="MBP2363766.1"/>
    </source>
</evidence>
<evidence type="ECO:0000256" key="1">
    <source>
        <dbReference type="ARBA" id="ARBA00022527"/>
    </source>
</evidence>
<sequence>MYAENAPRHGAAAHPPHLAENSGSPHVDWARDLGVGAPGFMTHSLAADAESLQQARAFVREALERWGLRSGTDEVGLVAGELVSNAVCHALPLTVRPAVRATAWLGLARQDSTLVCAVNDPSPDVPVLRRADDSLERGRGLRIINALSSSWGWSRPTPSGKTVWARIPVA</sequence>